<evidence type="ECO:0000313" key="2">
    <source>
        <dbReference type="EMBL" id="PWG81762.1"/>
    </source>
</evidence>
<name>A0A2U2PKG6_9SPHI</name>
<reference evidence="2 3" key="1">
    <citation type="submission" date="2018-04" db="EMBL/GenBank/DDBJ databases">
        <title>Pedobacter chongqingensis sp. nov., isolated from a rottenly hemp rope.</title>
        <authorList>
            <person name="Cai Y."/>
        </authorList>
    </citation>
    <scope>NUCLEOTIDE SEQUENCE [LARGE SCALE GENOMIC DNA]</scope>
    <source>
        <strain evidence="2 3">FJ4-8</strain>
    </source>
</reference>
<dbReference type="Proteomes" id="UP000245647">
    <property type="component" value="Unassembled WGS sequence"/>
</dbReference>
<dbReference type="Pfam" id="PF16409">
    <property type="entry name" value="DUF5017"/>
    <property type="match status" value="1"/>
</dbReference>
<dbReference type="RefSeq" id="WP_109414707.1">
    <property type="nucleotide sequence ID" value="NZ_QEAS01000003.1"/>
</dbReference>
<protein>
    <recommendedName>
        <fullName evidence="1">DUF5017 domain-containing protein</fullName>
    </recommendedName>
</protein>
<proteinExistence type="predicted"/>
<gene>
    <name evidence="2" type="ORF">DDR33_05200</name>
</gene>
<dbReference type="InterPro" id="IPR032185">
    <property type="entry name" value="DUF5017"/>
</dbReference>
<sequence>MKRILYVIIAAVSFSVTSCRKDDVETPDFDVKLEKTEYKVNEPVSFLFTGSANTITFYSGESGKEYKYKDRVEFENTVLKVNMATQVLYGSQPNNLRLMVSSDFKGIYDTAHVKAATWTNVSDRLTFGGATETPSGDADITDLYVAGKPLYLAFRYVGEPAPAGATTTTQRLWRIYKFNVTNTFPNGVSNVVTDRIDAGWTAVDFANPNNSWTFNNAAMIYFSPNSSLVYTEDWAVTKALYPNRTSPDTGTPIKQYVDDMKAVYSHVFSAPGIYRVSFVAANVTNKGQQTVLKELDITIIE</sequence>
<feature type="domain" description="DUF5017" evidence="1">
    <location>
        <begin position="18"/>
        <end position="200"/>
    </location>
</feature>
<organism evidence="2 3">
    <name type="scientific">Pararcticibacter amylolyticus</name>
    <dbReference type="NCBI Taxonomy" id="2173175"/>
    <lineage>
        <taxon>Bacteria</taxon>
        <taxon>Pseudomonadati</taxon>
        <taxon>Bacteroidota</taxon>
        <taxon>Sphingobacteriia</taxon>
        <taxon>Sphingobacteriales</taxon>
        <taxon>Sphingobacteriaceae</taxon>
        <taxon>Pararcticibacter</taxon>
    </lineage>
</organism>
<evidence type="ECO:0000313" key="3">
    <source>
        <dbReference type="Proteomes" id="UP000245647"/>
    </source>
</evidence>
<dbReference type="EMBL" id="QEAS01000003">
    <property type="protein sequence ID" value="PWG81762.1"/>
    <property type="molecule type" value="Genomic_DNA"/>
</dbReference>
<dbReference type="PROSITE" id="PS51257">
    <property type="entry name" value="PROKAR_LIPOPROTEIN"/>
    <property type="match status" value="1"/>
</dbReference>
<dbReference type="OrthoDB" id="1082472at2"/>
<keyword evidence="3" id="KW-1185">Reference proteome</keyword>
<evidence type="ECO:0000259" key="1">
    <source>
        <dbReference type="Pfam" id="PF16409"/>
    </source>
</evidence>
<dbReference type="AlphaFoldDB" id="A0A2U2PKG6"/>
<comment type="caution">
    <text evidence="2">The sequence shown here is derived from an EMBL/GenBank/DDBJ whole genome shotgun (WGS) entry which is preliminary data.</text>
</comment>
<accession>A0A2U2PKG6</accession>